<reference evidence="11" key="1">
    <citation type="submission" date="2021-04" db="EMBL/GenBank/DDBJ databases">
        <title>Sinoanaerobacter chloroacetimidivorans sp. nov., an obligate anaerobic bacterium isolated from anaerobic sludge.</title>
        <authorList>
            <person name="Bao Y."/>
        </authorList>
    </citation>
    <scope>NUCLEOTIDE SEQUENCE</scope>
    <source>
        <strain evidence="11">BAD-6</strain>
    </source>
</reference>
<dbReference type="GO" id="GO:0051536">
    <property type="term" value="F:iron-sulfur cluster binding"/>
    <property type="evidence" value="ECO:0007669"/>
    <property type="project" value="InterPro"/>
</dbReference>
<dbReference type="SUPFAM" id="SSF51971">
    <property type="entry name" value="Nucleotide-binding domain"/>
    <property type="match status" value="1"/>
</dbReference>
<proteinExistence type="predicted"/>
<name>A0A8J7W039_9FIRM</name>
<dbReference type="InterPro" id="IPR009051">
    <property type="entry name" value="Helical_ferredxn"/>
</dbReference>
<accession>A0A8J7W039</accession>
<keyword evidence="1" id="KW-0560">Oxidoreductase</keyword>
<dbReference type="Pfam" id="PF14691">
    <property type="entry name" value="Fer4_20"/>
    <property type="match status" value="1"/>
</dbReference>
<organism evidence="11 12">
    <name type="scientific">Sinanaerobacter chloroacetimidivorans</name>
    <dbReference type="NCBI Taxonomy" id="2818044"/>
    <lineage>
        <taxon>Bacteria</taxon>
        <taxon>Bacillati</taxon>
        <taxon>Bacillota</taxon>
        <taxon>Clostridia</taxon>
        <taxon>Peptostreptococcales</taxon>
        <taxon>Anaerovoracaceae</taxon>
        <taxon>Sinanaerobacter</taxon>
    </lineage>
</organism>
<evidence type="ECO:0000256" key="6">
    <source>
        <dbReference type="ARBA" id="ARBA00049578"/>
    </source>
</evidence>
<dbReference type="Proteomes" id="UP000675664">
    <property type="component" value="Unassembled WGS sequence"/>
</dbReference>
<dbReference type="PRINTS" id="PR00368">
    <property type="entry name" value="FADPNR"/>
</dbReference>
<comment type="caution">
    <text evidence="11">The sequence shown here is derived from an EMBL/GenBank/DDBJ whole genome shotgun (WGS) entry which is preliminary data.</text>
</comment>
<dbReference type="AlphaFoldDB" id="A0A8J7W039"/>
<comment type="function">
    <text evidence="6">Involved in pyrimidine base degradation. Catalyzes physiologically the reduction of uracil to 5,6-dihydrouracil (DHU) by using NADH as a specific cosubstrate. It also catalyzes the reverse reaction and the reduction of thymine to 5,6-dihydrothymine (DHT).</text>
</comment>
<comment type="catalytic activity">
    <reaction evidence="5">
        <text>5,6-dihydrouracil + NAD(+) = uracil + NADH + H(+)</text>
        <dbReference type="Rhea" id="RHEA:20189"/>
        <dbReference type="ChEBI" id="CHEBI:15378"/>
        <dbReference type="ChEBI" id="CHEBI:15901"/>
        <dbReference type="ChEBI" id="CHEBI:17568"/>
        <dbReference type="ChEBI" id="CHEBI:57540"/>
        <dbReference type="ChEBI" id="CHEBI:57945"/>
        <dbReference type="EC" id="1.3.1.1"/>
    </reaction>
</comment>
<dbReference type="PRINTS" id="PR00469">
    <property type="entry name" value="PNDRDTASEII"/>
</dbReference>
<evidence type="ECO:0000256" key="1">
    <source>
        <dbReference type="ARBA" id="ARBA00023002"/>
    </source>
</evidence>
<feature type="domain" description="Dihydroprymidine dehydrogenase" evidence="10">
    <location>
        <begin position="10"/>
        <end position="116"/>
    </location>
</feature>
<sequence>MSKVVKAKYTADAVDGFTPRTAMEEAARCLLCIDAPCSKGCPAGTDPGKFIRSIRFRNIKGAAETIRENNILGGSCARVCPYDRLCEEACSRCGIDRPIEIGKLQRFAVEQEKAHKMKILAAPSKKKADKVACIGSGPASLACAAKLAQAGYQVTIFEAAEKAGGVLTYGITPARLPQHVVDFDIKAVKDLGVKFVFDTKVGEDITVEELKKADFKAIFVGAGLWEAKVPEIPGKDLKGVTNAIDFLKAARDSKGDFNPGKNVVVIGGGDVAMDCATTAKLLGAENVAIYYRRTLEEAPANMAEIQYATSLGVTITTNFAPAELVGDKNVEFAVFKGRDGASSAKVAADTVVFAIGQAPEDMTKIAPVKVADKGTIAANAKGKTNVAGIFAAGDIVNGGKTVVEAVAAGKEAAAEIIEYLEKKEGVK</sequence>
<comment type="subunit">
    <text evidence="7">Heterotetramer of 2 PreA and 2 PreT subunits.</text>
</comment>
<gene>
    <name evidence="11" type="ORF">KCX82_04630</name>
</gene>
<evidence type="ECO:0000256" key="7">
    <source>
        <dbReference type="ARBA" id="ARBA00049714"/>
    </source>
</evidence>
<evidence type="ECO:0000259" key="9">
    <source>
        <dbReference type="Pfam" id="PF07992"/>
    </source>
</evidence>
<dbReference type="GO" id="GO:0004159">
    <property type="term" value="F:dihydropyrimidine dehydrogenase (NAD+) activity"/>
    <property type="evidence" value="ECO:0007669"/>
    <property type="project" value="UniProtKB-EC"/>
</dbReference>
<dbReference type="SUPFAM" id="SSF46548">
    <property type="entry name" value="alpha-helical ferredoxin"/>
    <property type="match status" value="1"/>
</dbReference>
<dbReference type="Pfam" id="PF07992">
    <property type="entry name" value="Pyr_redox_2"/>
    <property type="match status" value="1"/>
</dbReference>
<comment type="catalytic activity">
    <reaction evidence="4">
        <text>5,6-dihydrothymine + NAD(+) = thymine + NADH + H(+)</text>
        <dbReference type="Rhea" id="RHEA:28791"/>
        <dbReference type="ChEBI" id="CHEBI:15378"/>
        <dbReference type="ChEBI" id="CHEBI:17821"/>
        <dbReference type="ChEBI" id="CHEBI:27468"/>
        <dbReference type="ChEBI" id="CHEBI:57540"/>
        <dbReference type="ChEBI" id="CHEBI:57945"/>
        <dbReference type="EC" id="1.3.1.1"/>
    </reaction>
</comment>
<evidence type="ECO:0000256" key="8">
    <source>
        <dbReference type="ARBA" id="ARBA00049728"/>
    </source>
</evidence>
<dbReference type="InterPro" id="IPR023753">
    <property type="entry name" value="FAD/NAD-binding_dom"/>
</dbReference>
<reference evidence="11" key="2">
    <citation type="submission" date="2021-04" db="EMBL/GenBank/DDBJ databases">
        <authorList>
            <person name="Liu J."/>
        </authorList>
    </citation>
    <scope>NUCLEOTIDE SEQUENCE</scope>
    <source>
        <strain evidence="11">BAD-6</strain>
    </source>
</reference>
<dbReference type="InterPro" id="IPR036188">
    <property type="entry name" value="FAD/NAD-bd_sf"/>
</dbReference>
<dbReference type="EC" id="1.3.1.1" evidence="8"/>
<dbReference type="Gene3D" id="3.50.50.60">
    <property type="entry name" value="FAD/NAD(P)-binding domain"/>
    <property type="match status" value="2"/>
</dbReference>
<dbReference type="PANTHER" id="PTHR43073">
    <property type="entry name" value="DIHYDROPYRIMIDINE DEHYDROGENASE [NADP(+)]"/>
    <property type="match status" value="1"/>
</dbReference>
<evidence type="ECO:0000256" key="5">
    <source>
        <dbReference type="ARBA" id="ARBA00048792"/>
    </source>
</evidence>
<evidence type="ECO:0000256" key="2">
    <source>
        <dbReference type="ARBA" id="ARBA00030119"/>
    </source>
</evidence>
<dbReference type="EMBL" id="JAGSND010000002">
    <property type="protein sequence ID" value="MBR0597148.1"/>
    <property type="molecule type" value="Genomic_DNA"/>
</dbReference>
<dbReference type="Gene3D" id="1.10.1060.10">
    <property type="entry name" value="Alpha-helical ferredoxin"/>
    <property type="match status" value="1"/>
</dbReference>
<dbReference type="InterPro" id="IPR028261">
    <property type="entry name" value="DPD_II"/>
</dbReference>
<evidence type="ECO:0000259" key="10">
    <source>
        <dbReference type="Pfam" id="PF14691"/>
    </source>
</evidence>
<protein>
    <recommendedName>
        <fullName evidence="8">dihydrouracil dehydrogenase (NAD(+))</fullName>
        <ecNumber evidence="8">1.3.1.1</ecNumber>
    </recommendedName>
    <alternativeName>
        <fullName evidence="3">Dihydrothymine dehydrogenase</fullName>
    </alternativeName>
    <alternativeName>
        <fullName evidence="2">Dihydrouracil dehydrogenase</fullName>
    </alternativeName>
</protein>
<evidence type="ECO:0000313" key="11">
    <source>
        <dbReference type="EMBL" id="MBR0597148.1"/>
    </source>
</evidence>
<feature type="domain" description="FAD/NAD(P)-binding" evidence="9">
    <location>
        <begin position="130"/>
        <end position="409"/>
    </location>
</feature>
<dbReference type="RefSeq" id="WP_227017277.1">
    <property type="nucleotide sequence ID" value="NZ_JAGSND010000002.1"/>
</dbReference>
<dbReference type="PANTHER" id="PTHR43073:SF2">
    <property type="entry name" value="DIHYDROPYRIMIDINE DEHYDROGENASE [NADP(+)]"/>
    <property type="match status" value="1"/>
</dbReference>
<evidence type="ECO:0000313" key="12">
    <source>
        <dbReference type="Proteomes" id="UP000675664"/>
    </source>
</evidence>
<keyword evidence="12" id="KW-1185">Reference proteome</keyword>
<evidence type="ECO:0000256" key="4">
    <source>
        <dbReference type="ARBA" id="ARBA00047685"/>
    </source>
</evidence>
<evidence type="ECO:0000256" key="3">
    <source>
        <dbReference type="ARBA" id="ARBA00032722"/>
    </source>
</evidence>